<reference evidence="1" key="1">
    <citation type="submission" date="2018-05" db="EMBL/GenBank/DDBJ databases">
        <authorList>
            <person name="Lanie J.A."/>
            <person name="Ng W.-L."/>
            <person name="Kazmierczak K.M."/>
            <person name="Andrzejewski T.M."/>
            <person name="Davidsen T.M."/>
            <person name="Wayne K.J."/>
            <person name="Tettelin H."/>
            <person name="Glass J.I."/>
            <person name="Rusch D."/>
            <person name="Podicherti R."/>
            <person name="Tsui H.-C.T."/>
            <person name="Winkler M.E."/>
        </authorList>
    </citation>
    <scope>NUCLEOTIDE SEQUENCE</scope>
</reference>
<name>A0A382K615_9ZZZZ</name>
<sequence>IRKTTKEYKNWNWNSELPKHKNLLLEVESLDKENTSKDIEKIIREGRLLFKNNYSFFISHIVILCEELTDEQVEEISLKFKNRIDKWKSSLEKSKKEDSLQSSIEDFNRFSKFLGVRLTKEQEKELKKLYPRLENSRPDSIENQVIWNTDFISILKSRKKVGFKSEITIHLHSLFENEQNNDNEKVYYQMIAEVNSSLSEKQRKKFKKRINFFINSLNKIIKNQK</sequence>
<dbReference type="AlphaFoldDB" id="A0A382K615"/>
<proteinExistence type="predicted"/>
<gene>
    <name evidence="1" type="ORF">METZ01_LOCUS271817</name>
</gene>
<evidence type="ECO:0000313" key="1">
    <source>
        <dbReference type="EMBL" id="SVC18963.1"/>
    </source>
</evidence>
<dbReference type="Pfam" id="PF19795">
    <property type="entry name" value="DUF6279"/>
    <property type="match status" value="1"/>
</dbReference>
<accession>A0A382K615</accession>
<dbReference type="EMBL" id="UINC01078160">
    <property type="protein sequence ID" value="SVC18963.1"/>
    <property type="molecule type" value="Genomic_DNA"/>
</dbReference>
<protein>
    <submittedName>
        <fullName evidence="1">Uncharacterized protein</fullName>
    </submittedName>
</protein>
<organism evidence="1">
    <name type="scientific">marine metagenome</name>
    <dbReference type="NCBI Taxonomy" id="408172"/>
    <lineage>
        <taxon>unclassified sequences</taxon>
        <taxon>metagenomes</taxon>
        <taxon>ecological metagenomes</taxon>
    </lineage>
</organism>
<feature type="non-terminal residue" evidence="1">
    <location>
        <position position="1"/>
    </location>
</feature>